<feature type="compositionally biased region" description="Gly residues" evidence="10">
    <location>
        <begin position="77"/>
        <end position="95"/>
    </location>
</feature>
<dbReference type="PANTHER" id="PTHR31620:SF8">
    <property type="entry name" value="PROTEIN RETICULATA-RELATED 4, CHLOROPLASTIC-LIKE"/>
    <property type="match status" value="1"/>
</dbReference>
<dbReference type="InterPro" id="IPR021825">
    <property type="entry name" value="RETICULATA-related"/>
</dbReference>
<evidence type="ECO:0000256" key="3">
    <source>
        <dbReference type="ARBA" id="ARBA00010793"/>
    </source>
</evidence>
<dbReference type="GO" id="GO:0009507">
    <property type="term" value="C:chloroplast"/>
    <property type="evidence" value="ECO:0007669"/>
    <property type="project" value="UniProtKB-SubCell"/>
</dbReference>
<reference evidence="11" key="1">
    <citation type="submission" date="2021-01" db="EMBL/GenBank/DDBJ databases">
        <authorList>
            <person name="Corre E."/>
            <person name="Pelletier E."/>
            <person name="Niang G."/>
            <person name="Scheremetjew M."/>
            <person name="Finn R."/>
            <person name="Kale V."/>
            <person name="Holt S."/>
            <person name="Cochrane G."/>
            <person name="Meng A."/>
            <person name="Brown T."/>
            <person name="Cohen L."/>
        </authorList>
    </citation>
    <scope>NUCLEOTIDE SEQUENCE</scope>
    <source>
        <strain evidence="11">CCMP 2712</strain>
    </source>
</reference>
<evidence type="ECO:0000256" key="9">
    <source>
        <dbReference type="ARBA" id="ARBA00023136"/>
    </source>
</evidence>
<evidence type="ECO:0000256" key="8">
    <source>
        <dbReference type="ARBA" id="ARBA00022989"/>
    </source>
</evidence>
<evidence type="ECO:0000256" key="1">
    <source>
        <dbReference type="ARBA" id="ARBA00004141"/>
    </source>
</evidence>
<feature type="region of interest" description="Disordered" evidence="10">
    <location>
        <begin position="77"/>
        <end position="97"/>
    </location>
</feature>
<keyword evidence="8" id="KW-1133">Transmembrane helix</keyword>
<dbReference type="PANTHER" id="PTHR31620">
    <property type="entry name" value="PROTEIN RETICULATA-RELATED 2, CHLOROPLASTIC-RELATED"/>
    <property type="match status" value="1"/>
</dbReference>
<evidence type="ECO:0000256" key="5">
    <source>
        <dbReference type="ARBA" id="ARBA00022640"/>
    </source>
</evidence>
<sequence>MHARGSGGVLSRDPSMVMQLWQAILPRTILVVILLSGVEAFHGNVMFRGLPHHKGLSLRSNRPSSFSLAPTCTGGSGGGGVRAGGSGGGDGGGGGDDGDKGIPQDVLALLASKKIAIGQVPADILAALKAGRAGTAEINAWIHLQSNAILKFFSSVSAGMRDRLIANDRFLVVMGIELLIGCVSKMAAEIRERSQRNAFWDELDFVASDMALEIIGDFSLVWLLSPAAKFAAEPTGGISKAISSLPSHFLQPGSFSKAQRLACFGYKAAMFWSVGMFASLLGHSMTKFLLESRGADTSKLAPVLDNSVQWANFMGLSSNARYQLVNGWEANIVPNIPGGFWPQTAMTFIVRFMNCYSGGEQWIWYAKFMGLQ</sequence>
<evidence type="ECO:0000313" key="11">
    <source>
        <dbReference type="EMBL" id="CAE2341918.1"/>
    </source>
</evidence>
<protein>
    <submittedName>
        <fullName evidence="11">Uncharacterized protein</fullName>
    </submittedName>
</protein>
<evidence type="ECO:0000256" key="7">
    <source>
        <dbReference type="ARBA" id="ARBA00022946"/>
    </source>
</evidence>
<evidence type="ECO:0000256" key="4">
    <source>
        <dbReference type="ARBA" id="ARBA00022528"/>
    </source>
</evidence>
<evidence type="ECO:0000256" key="6">
    <source>
        <dbReference type="ARBA" id="ARBA00022692"/>
    </source>
</evidence>
<comment type="subcellular location">
    <subcellularLocation>
        <location evidence="1">Membrane</location>
        <topology evidence="1">Multi-pass membrane protein</topology>
    </subcellularLocation>
    <subcellularLocation>
        <location evidence="2">Plastid</location>
        <location evidence="2">Chloroplast</location>
    </subcellularLocation>
</comment>
<keyword evidence="5" id="KW-0934">Plastid</keyword>
<comment type="similarity">
    <text evidence="3">Belongs to the RETICULATA family.</text>
</comment>
<keyword evidence="6" id="KW-0812">Transmembrane</keyword>
<keyword evidence="9" id="KW-0472">Membrane</keyword>
<dbReference type="AlphaFoldDB" id="A0A7S4PPS6"/>
<dbReference type="EMBL" id="HBKN01051185">
    <property type="protein sequence ID" value="CAE2341918.1"/>
    <property type="molecule type" value="Transcribed_RNA"/>
</dbReference>
<organism evidence="11">
    <name type="scientific">Guillardia theta</name>
    <name type="common">Cryptophyte</name>
    <name type="synonym">Cryptomonas phi</name>
    <dbReference type="NCBI Taxonomy" id="55529"/>
    <lineage>
        <taxon>Eukaryota</taxon>
        <taxon>Cryptophyceae</taxon>
        <taxon>Pyrenomonadales</taxon>
        <taxon>Geminigeraceae</taxon>
        <taxon>Guillardia</taxon>
    </lineage>
</organism>
<gene>
    <name evidence="11" type="ORF">GTHE00462_LOCUS39914</name>
</gene>
<dbReference type="Pfam" id="PF11891">
    <property type="entry name" value="RETICULATA-like"/>
    <property type="match status" value="1"/>
</dbReference>
<name>A0A7S4PPS6_GUITH</name>
<evidence type="ECO:0000256" key="10">
    <source>
        <dbReference type="SAM" id="MobiDB-lite"/>
    </source>
</evidence>
<keyword evidence="4" id="KW-0150">Chloroplast</keyword>
<proteinExistence type="inferred from homology"/>
<dbReference type="GO" id="GO:0016020">
    <property type="term" value="C:membrane"/>
    <property type="evidence" value="ECO:0007669"/>
    <property type="project" value="UniProtKB-SubCell"/>
</dbReference>
<evidence type="ECO:0000256" key="2">
    <source>
        <dbReference type="ARBA" id="ARBA00004229"/>
    </source>
</evidence>
<accession>A0A7S4PPS6</accession>
<keyword evidence="7" id="KW-0809">Transit peptide</keyword>